<keyword evidence="2" id="KW-0677">Repeat</keyword>
<dbReference type="InterPro" id="IPR011990">
    <property type="entry name" value="TPR-like_helical_dom_sf"/>
</dbReference>
<keyword evidence="8" id="KW-1185">Reference proteome</keyword>
<dbReference type="AlphaFoldDB" id="A0A9P9A302"/>
<dbReference type="EMBL" id="JAGPXC010000001">
    <property type="protein sequence ID" value="KAH6659643.1"/>
    <property type="molecule type" value="Genomic_DNA"/>
</dbReference>
<gene>
    <name evidence="7" type="ORF">BKA67DRAFT_545205</name>
</gene>
<evidence type="ECO:0000256" key="4">
    <source>
        <dbReference type="ARBA" id="ARBA00044511"/>
    </source>
</evidence>
<comment type="caution">
    <text evidence="7">The sequence shown here is derived from an EMBL/GenBank/DDBJ whole genome shotgun (WGS) entry which is preliminary data.</text>
</comment>
<comment type="subunit">
    <text evidence="4">Binds to mitochondrial small subunit 15S rRNA.</text>
</comment>
<evidence type="ECO:0000256" key="1">
    <source>
        <dbReference type="ARBA" id="ARBA00006192"/>
    </source>
</evidence>
<comment type="similarity">
    <text evidence="1">Belongs to the CCM1 family.</text>
</comment>
<dbReference type="GeneID" id="70130208"/>
<dbReference type="RefSeq" id="XP_045963774.1">
    <property type="nucleotide sequence ID" value="XM_046101316.1"/>
</dbReference>
<protein>
    <recommendedName>
        <fullName evidence="6">Pentatricopeptide repeat-containing protein-mitochondrial domain-containing protein</fullName>
    </recommendedName>
</protein>
<feature type="region of interest" description="Disordered" evidence="5">
    <location>
        <begin position="29"/>
        <end position="101"/>
    </location>
</feature>
<proteinExistence type="inferred from homology"/>
<evidence type="ECO:0000313" key="7">
    <source>
        <dbReference type="EMBL" id="KAH6659643.1"/>
    </source>
</evidence>
<accession>A0A9P9A302</accession>
<evidence type="ECO:0000313" key="8">
    <source>
        <dbReference type="Proteomes" id="UP000758603"/>
    </source>
</evidence>
<dbReference type="Proteomes" id="UP000758603">
    <property type="component" value="Unassembled WGS sequence"/>
</dbReference>
<organism evidence="7 8">
    <name type="scientific">Truncatella angustata</name>
    <dbReference type="NCBI Taxonomy" id="152316"/>
    <lineage>
        <taxon>Eukaryota</taxon>
        <taxon>Fungi</taxon>
        <taxon>Dikarya</taxon>
        <taxon>Ascomycota</taxon>
        <taxon>Pezizomycotina</taxon>
        <taxon>Sordariomycetes</taxon>
        <taxon>Xylariomycetidae</taxon>
        <taxon>Amphisphaeriales</taxon>
        <taxon>Sporocadaceae</taxon>
        <taxon>Truncatella</taxon>
    </lineage>
</organism>
<dbReference type="InterPro" id="IPR057027">
    <property type="entry name" value="TPR_mt"/>
</dbReference>
<evidence type="ECO:0000256" key="3">
    <source>
        <dbReference type="ARBA" id="ARBA00044493"/>
    </source>
</evidence>
<dbReference type="PANTHER" id="PTHR47936">
    <property type="entry name" value="PPR_LONG DOMAIN-CONTAINING PROTEIN"/>
    <property type="match status" value="1"/>
</dbReference>
<evidence type="ECO:0000259" key="6">
    <source>
        <dbReference type="Pfam" id="PF23276"/>
    </source>
</evidence>
<reference evidence="7" key="1">
    <citation type="journal article" date="2021" name="Nat. Commun.">
        <title>Genetic determinants of endophytism in the Arabidopsis root mycobiome.</title>
        <authorList>
            <person name="Mesny F."/>
            <person name="Miyauchi S."/>
            <person name="Thiergart T."/>
            <person name="Pickel B."/>
            <person name="Atanasova L."/>
            <person name="Karlsson M."/>
            <person name="Huettel B."/>
            <person name="Barry K.W."/>
            <person name="Haridas S."/>
            <person name="Chen C."/>
            <person name="Bauer D."/>
            <person name="Andreopoulos W."/>
            <person name="Pangilinan J."/>
            <person name="LaButti K."/>
            <person name="Riley R."/>
            <person name="Lipzen A."/>
            <person name="Clum A."/>
            <person name="Drula E."/>
            <person name="Henrissat B."/>
            <person name="Kohler A."/>
            <person name="Grigoriev I.V."/>
            <person name="Martin F.M."/>
            <person name="Hacquard S."/>
        </authorList>
    </citation>
    <scope>NUCLEOTIDE SEQUENCE</scope>
    <source>
        <strain evidence="7">MPI-SDFR-AT-0073</strain>
    </source>
</reference>
<feature type="compositionally biased region" description="Polar residues" evidence="5">
    <location>
        <begin position="31"/>
        <end position="65"/>
    </location>
</feature>
<dbReference type="OrthoDB" id="747253at2759"/>
<dbReference type="Pfam" id="PF23276">
    <property type="entry name" value="TPR_24"/>
    <property type="match status" value="1"/>
</dbReference>
<dbReference type="Gene3D" id="1.25.40.10">
    <property type="entry name" value="Tetratricopeptide repeat domain"/>
    <property type="match status" value="2"/>
</dbReference>
<sequence length="663" mass="75006">MQGERIVLDGLWRCLCPSIDAAALSKVLQRPGSSVPRSQPATTQRRSVTTGAHITRARPSNSNRPVAQRIWKPVFKEPSEQGQRSSRKGGSQWAPTFAASSDASEHDRMRYVARRWKRRPKLPPAFFDGPRFPNGQNFPDEALDQVETEEIIEGLRELTTEQEQYHGICNAVRYLVTRRNRKPDAFLYECLIKANADPHHGSARVVANLLEEMDAQGILPTLAIFHSVLDVLAVHPDYVLRNKTIDKMKAIWNPPSFNGHVAIAVGLLRDGQLEMAFEKLEELHKTGVPIPTWLYDVFIFSLGEIGVHEETLMVMQHRLRQPTASMPHNVWQFVLESFSRDGFYEGIRYLWNRVVTLGKLAPSDGVAINVLNAASRNGDATMTMQVLKYLSDRGSRLGMHHFEALLEIQARDNDLRRAFSTMCLMAKAGLQPDRSSTRTIWLQLRGSPEQTDEALAILHDLRKNNNVPIAAFNVVLEATLFHRNFKAALDLYRTVHQVCSGGPSLETYSILLEKCTLHKSMRFLLAEMEQFSIELDESIYDRIIFISTLNSNYEPAFRYLDKMGVSKTDGLSNNWWISRRTALALLRRSILAEDIRTEGIIAACKKRNLITDADIDVLIRAVQKKRQAKQEKLIADEARTTTVQSVLEPGMTQLTTESITPSV</sequence>
<feature type="domain" description="Pentatricopeptide repeat-containing protein-mitochondrial" evidence="6">
    <location>
        <begin position="364"/>
        <end position="494"/>
    </location>
</feature>
<evidence type="ECO:0000256" key="5">
    <source>
        <dbReference type="SAM" id="MobiDB-lite"/>
    </source>
</evidence>
<name>A0A9P9A302_9PEZI</name>
<evidence type="ECO:0000256" key="2">
    <source>
        <dbReference type="ARBA" id="ARBA00022737"/>
    </source>
</evidence>
<dbReference type="PANTHER" id="PTHR47936:SF1">
    <property type="entry name" value="PENTATRICOPEPTIDE REPEAT-CONTAINING PROTEIN GUN1, CHLOROPLASTIC"/>
    <property type="match status" value="1"/>
</dbReference>
<comment type="function">
    <text evidence="3">Regulates mitochondrial small subunit maturation by controlling 15S rRNA 5'-end processing. Localizes to the 5' precursor of the 15S rRNA in a position that is subsequently occupied by mS47 in the mature yeast mtSSU. Uses structure and sequence-specific RNA recognition, binding to a single-stranded region of the precursor and specifically recognizing bases -6 to -1. The exchange of Ccm1 for mS47 is coupled to the irreversible removal of precursor rRNA that is accompanied by conformational changes of the mitoribosomal proteins uS5m and mS26. These conformational changes signal completion of 5'-end rRNA processing through protection of the mature 5'-end of the 15S rRNA and stabilization of mS47. The removal of the 5' precursor together with the dissociation of Ccm1 may be catalyzed by the 5'-3' exoribonuclease Pet127. Involved in the specific removal of group I introns in mitochondrial encoded transcripts.</text>
</comment>